<accession>A0A397G7F6</accession>
<evidence type="ECO:0000256" key="3">
    <source>
        <dbReference type="ARBA" id="ARBA00022777"/>
    </source>
</evidence>
<dbReference type="GO" id="GO:0046854">
    <property type="term" value="P:phosphatidylinositol phosphate biosynthetic process"/>
    <property type="evidence" value="ECO:0007669"/>
    <property type="project" value="TreeGrafter"/>
</dbReference>
<dbReference type="InterPro" id="IPR038286">
    <property type="entry name" value="IPK_sf"/>
</dbReference>
<evidence type="ECO:0000256" key="2">
    <source>
        <dbReference type="ARBA" id="ARBA00022679"/>
    </source>
</evidence>
<dbReference type="GO" id="GO:0005634">
    <property type="term" value="C:nucleus"/>
    <property type="evidence" value="ECO:0007669"/>
    <property type="project" value="TreeGrafter"/>
</dbReference>
<keyword evidence="6" id="KW-1185">Reference proteome</keyword>
<dbReference type="GO" id="GO:0032958">
    <property type="term" value="P:inositol phosphate biosynthetic process"/>
    <property type="evidence" value="ECO:0007669"/>
    <property type="project" value="InterPro"/>
</dbReference>
<evidence type="ECO:0000256" key="1">
    <source>
        <dbReference type="ARBA" id="ARBA00007374"/>
    </source>
</evidence>
<dbReference type="GO" id="GO:0000828">
    <property type="term" value="F:inositol hexakisphosphate kinase activity"/>
    <property type="evidence" value="ECO:0007669"/>
    <property type="project" value="TreeGrafter"/>
</dbReference>
<evidence type="ECO:0000313" key="6">
    <source>
        <dbReference type="Proteomes" id="UP000266861"/>
    </source>
</evidence>
<evidence type="ECO:0000313" key="5">
    <source>
        <dbReference type="EMBL" id="RHZ46527.1"/>
    </source>
</evidence>
<reference evidence="5 6" key="1">
    <citation type="submission" date="2018-08" db="EMBL/GenBank/DDBJ databases">
        <title>Genome and evolution of the arbuscular mycorrhizal fungus Diversispora epigaea (formerly Glomus versiforme) and its bacterial endosymbionts.</title>
        <authorList>
            <person name="Sun X."/>
            <person name="Fei Z."/>
            <person name="Harrison M."/>
        </authorList>
    </citation>
    <scope>NUCLEOTIDE SEQUENCE [LARGE SCALE GENOMIC DNA]</scope>
    <source>
        <strain evidence="5 6">IT104</strain>
    </source>
</reference>
<comment type="similarity">
    <text evidence="1 4">Belongs to the inositol phosphokinase (IPK) family.</text>
</comment>
<proteinExistence type="inferred from homology"/>
<dbReference type="GO" id="GO:0005737">
    <property type="term" value="C:cytoplasm"/>
    <property type="evidence" value="ECO:0007669"/>
    <property type="project" value="TreeGrafter"/>
</dbReference>
<dbReference type="STRING" id="1348612.A0A397G7F6"/>
<dbReference type="EMBL" id="PQFF01000511">
    <property type="protein sequence ID" value="RHZ46527.1"/>
    <property type="molecule type" value="Genomic_DNA"/>
</dbReference>
<keyword evidence="2 4" id="KW-0808">Transferase</keyword>
<dbReference type="OrthoDB" id="338650at2759"/>
<name>A0A397G7F6_9GLOM</name>
<dbReference type="PANTHER" id="PTHR12400:SF21">
    <property type="entry name" value="KINASE"/>
    <property type="match status" value="1"/>
</dbReference>
<dbReference type="InterPro" id="IPR005522">
    <property type="entry name" value="IPK"/>
</dbReference>
<evidence type="ECO:0000256" key="4">
    <source>
        <dbReference type="RuleBase" id="RU363090"/>
    </source>
</evidence>
<comment type="caution">
    <text evidence="5">The sequence shown here is derived from an EMBL/GenBank/DDBJ whole genome shotgun (WGS) entry which is preliminary data.</text>
</comment>
<gene>
    <name evidence="5" type="ORF">Glove_615g11</name>
</gene>
<organism evidence="5 6">
    <name type="scientific">Diversispora epigaea</name>
    <dbReference type="NCBI Taxonomy" id="1348612"/>
    <lineage>
        <taxon>Eukaryota</taxon>
        <taxon>Fungi</taxon>
        <taxon>Fungi incertae sedis</taxon>
        <taxon>Mucoromycota</taxon>
        <taxon>Glomeromycotina</taxon>
        <taxon>Glomeromycetes</taxon>
        <taxon>Diversisporales</taxon>
        <taxon>Diversisporaceae</taxon>
        <taxon>Diversispora</taxon>
    </lineage>
</organism>
<sequence>MIRKAENTTSGSIGFKLTAFKVFKKSTESYINYSRDYCRKLTTDNIASSFSHFFEAEISVKLRQSIIECFIKDIESLIEVMKNEEMRLYGASLLFVYEGDPDILMDSINKEKQRNHNILLQKGEDIELDEDDEEDDDDDEEAEKDLKSYDLKVIDFAHSFFQENIGKDENTLFGLNNLLKILRTFVKI</sequence>
<dbReference type="AlphaFoldDB" id="A0A397G7F6"/>
<dbReference type="Pfam" id="PF03770">
    <property type="entry name" value="IPK"/>
    <property type="match status" value="1"/>
</dbReference>
<dbReference type="SUPFAM" id="SSF56104">
    <property type="entry name" value="SAICAR synthase-like"/>
    <property type="match status" value="1"/>
</dbReference>
<dbReference type="Gene3D" id="3.30.470.160">
    <property type="entry name" value="Inositol polyphosphate kinase"/>
    <property type="match status" value="1"/>
</dbReference>
<dbReference type="Proteomes" id="UP000266861">
    <property type="component" value="Unassembled WGS sequence"/>
</dbReference>
<keyword evidence="3 4" id="KW-0418">Kinase</keyword>
<dbReference type="PANTHER" id="PTHR12400">
    <property type="entry name" value="INOSITOL POLYPHOSPHATE KINASE"/>
    <property type="match status" value="1"/>
</dbReference>
<dbReference type="EC" id="2.7.-.-" evidence="4"/>
<protein>
    <recommendedName>
        <fullName evidence="4">Kinase</fullName>
        <ecNumber evidence="4">2.7.-.-</ecNumber>
    </recommendedName>
</protein>